<keyword evidence="1" id="KW-0472">Membrane</keyword>
<reference evidence="2 3" key="2">
    <citation type="submission" date="2020-03" db="EMBL/GenBank/DDBJ databases">
        <authorList>
            <person name="Ichikawa N."/>
            <person name="Kimura A."/>
            <person name="Kitahashi Y."/>
            <person name="Uohara A."/>
        </authorList>
    </citation>
    <scope>NUCLEOTIDE SEQUENCE [LARGE SCALE GENOMIC DNA]</scope>
    <source>
        <strain evidence="2 3">NBRC 108638</strain>
    </source>
</reference>
<gene>
    <name evidence="2" type="ORF">Prum_012280</name>
</gene>
<organism evidence="2 3">
    <name type="scientific">Phytohabitans rumicis</name>
    <dbReference type="NCBI Taxonomy" id="1076125"/>
    <lineage>
        <taxon>Bacteria</taxon>
        <taxon>Bacillati</taxon>
        <taxon>Actinomycetota</taxon>
        <taxon>Actinomycetes</taxon>
        <taxon>Micromonosporales</taxon>
        <taxon>Micromonosporaceae</taxon>
    </lineage>
</organism>
<protein>
    <recommendedName>
        <fullName evidence="4">Peptidase C-terminal archaeal/bacterial domain-containing protein</fullName>
    </recommendedName>
</protein>
<keyword evidence="1" id="KW-1133">Transmembrane helix</keyword>
<sequence>MLSELANPGREKTVRRIRKKVYAALMGTVLAIGFVTVFSSPASAQDLYWKVGTAVSHSTVFSGSNNNNIQCFTAGGFYATMCIRYDRRTLYVRSDKADGYFKLGQFAGGSSSNIYRCQNNKANSSGNGTWVKCQWNWPKSGMYILRVGHGQADWYTLSSTSTWYLY</sequence>
<feature type="transmembrane region" description="Helical" evidence="1">
    <location>
        <begin position="21"/>
        <end position="38"/>
    </location>
</feature>
<name>A0A6V8L0J1_9ACTN</name>
<accession>A0A6V8L0J1</accession>
<reference evidence="2 3" key="1">
    <citation type="submission" date="2020-03" db="EMBL/GenBank/DDBJ databases">
        <title>Whole genome shotgun sequence of Phytohabitans rumicis NBRC 108638.</title>
        <authorList>
            <person name="Komaki H."/>
            <person name="Tamura T."/>
        </authorList>
    </citation>
    <scope>NUCLEOTIDE SEQUENCE [LARGE SCALE GENOMIC DNA]</scope>
    <source>
        <strain evidence="2 3">NBRC 108638</strain>
    </source>
</reference>
<dbReference type="Proteomes" id="UP000482960">
    <property type="component" value="Unassembled WGS sequence"/>
</dbReference>
<evidence type="ECO:0000313" key="2">
    <source>
        <dbReference type="EMBL" id="GFJ87586.1"/>
    </source>
</evidence>
<dbReference type="AlphaFoldDB" id="A0A6V8L0J1"/>
<keyword evidence="1" id="KW-0812">Transmembrane</keyword>
<evidence type="ECO:0000256" key="1">
    <source>
        <dbReference type="SAM" id="Phobius"/>
    </source>
</evidence>
<evidence type="ECO:0000313" key="3">
    <source>
        <dbReference type="Proteomes" id="UP000482960"/>
    </source>
</evidence>
<proteinExistence type="predicted"/>
<keyword evidence="3" id="KW-1185">Reference proteome</keyword>
<comment type="caution">
    <text evidence="2">The sequence shown here is derived from an EMBL/GenBank/DDBJ whole genome shotgun (WGS) entry which is preliminary data.</text>
</comment>
<evidence type="ECO:0008006" key="4">
    <source>
        <dbReference type="Google" id="ProtNLM"/>
    </source>
</evidence>
<dbReference type="EMBL" id="BLPG01000001">
    <property type="protein sequence ID" value="GFJ87586.1"/>
    <property type="molecule type" value="Genomic_DNA"/>
</dbReference>